<dbReference type="InterPro" id="IPR057670">
    <property type="entry name" value="SH3_retrovirus"/>
</dbReference>
<dbReference type="Proteomes" id="UP000186601">
    <property type="component" value="Unassembled WGS sequence"/>
</dbReference>
<dbReference type="OrthoDB" id="413361at2759"/>
<comment type="caution">
    <text evidence="3">The sequence shown here is derived from an EMBL/GenBank/DDBJ whole genome shotgun (WGS) entry which is preliminary data.</text>
</comment>
<reference evidence="3 4" key="1">
    <citation type="submission" date="2018-02" db="EMBL/GenBank/DDBJ databases">
        <title>Genome sequence of the basidiomycete white-rot fungus Phlebia centrifuga.</title>
        <authorList>
            <person name="Granchi Z."/>
            <person name="Peng M."/>
            <person name="de Vries R.P."/>
            <person name="Hilden K."/>
            <person name="Makela M.R."/>
            <person name="Grigoriev I."/>
            <person name="Riley R."/>
        </authorList>
    </citation>
    <scope>NUCLEOTIDE SEQUENCE [LARGE SCALE GENOMIC DNA]</scope>
    <source>
        <strain evidence="3 4">FBCC195</strain>
    </source>
</reference>
<keyword evidence="4" id="KW-1185">Reference proteome</keyword>
<dbReference type="STRING" id="98765.A0A2R6NQK4"/>
<organism evidence="3 4">
    <name type="scientific">Hermanssonia centrifuga</name>
    <dbReference type="NCBI Taxonomy" id="98765"/>
    <lineage>
        <taxon>Eukaryota</taxon>
        <taxon>Fungi</taxon>
        <taxon>Dikarya</taxon>
        <taxon>Basidiomycota</taxon>
        <taxon>Agaricomycotina</taxon>
        <taxon>Agaricomycetes</taxon>
        <taxon>Polyporales</taxon>
        <taxon>Meruliaceae</taxon>
        <taxon>Hermanssonia</taxon>
    </lineage>
</organism>
<accession>A0A2R6NQK4</accession>
<feature type="compositionally biased region" description="Basic and acidic residues" evidence="1">
    <location>
        <begin position="161"/>
        <end position="170"/>
    </location>
</feature>
<feature type="compositionally biased region" description="Pro residues" evidence="1">
    <location>
        <begin position="183"/>
        <end position="196"/>
    </location>
</feature>
<proteinExistence type="predicted"/>
<evidence type="ECO:0000313" key="3">
    <source>
        <dbReference type="EMBL" id="PSR74861.1"/>
    </source>
</evidence>
<evidence type="ECO:0000313" key="4">
    <source>
        <dbReference type="Proteomes" id="UP000186601"/>
    </source>
</evidence>
<feature type="compositionally biased region" description="Basic and acidic residues" evidence="1">
    <location>
        <begin position="129"/>
        <end position="148"/>
    </location>
</feature>
<feature type="non-terminal residue" evidence="3">
    <location>
        <position position="196"/>
    </location>
</feature>
<dbReference type="AlphaFoldDB" id="A0A2R6NQK4"/>
<feature type="domain" description="Retroviral polymerase SH3-like" evidence="2">
    <location>
        <begin position="1"/>
        <end position="40"/>
    </location>
</feature>
<name>A0A2R6NQK4_9APHY</name>
<feature type="region of interest" description="Disordered" evidence="1">
    <location>
        <begin position="39"/>
        <end position="196"/>
    </location>
</feature>
<protein>
    <recommendedName>
        <fullName evidence="2">Retroviral polymerase SH3-like domain-containing protein</fullName>
    </recommendedName>
</protein>
<dbReference type="EMBL" id="MLYV02000953">
    <property type="protein sequence ID" value="PSR74861.1"/>
    <property type="molecule type" value="Genomic_DNA"/>
</dbReference>
<evidence type="ECO:0000259" key="2">
    <source>
        <dbReference type="Pfam" id="PF25597"/>
    </source>
</evidence>
<sequence>MIFVGYKFGSKGYKFWDPSNRSIVYSHDVVFDESVFPRKVANAPSDPSPIPNPSGSGNTAEAPAEPEIDFPNHPDQPADQPRPRSPSPAPAADPDEPEIPQEDHLPQPPPIAPLPRRSTRHNLGQNPSRSHDNVYGDRNPAEIDREVQQEQAYEQARQRRQVLEDRRLENSRQWWRNKVLDQPAPPDPPLPPTNDD</sequence>
<gene>
    <name evidence="3" type="ORF">PHLCEN_2v9495</name>
</gene>
<dbReference type="Pfam" id="PF25597">
    <property type="entry name" value="SH3_retrovirus"/>
    <property type="match status" value="1"/>
</dbReference>
<evidence type="ECO:0000256" key="1">
    <source>
        <dbReference type="SAM" id="MobiDB-lite"/>
    </source>
</evidence>